<dbReference type="Pfam" id="PF04892">
    <property type="entry name" value="VanZ"/>
    <property type="match status" value="1"/>
</dbReference>
<gene>
    <name evidence="3" type="ORF">J2S13_002220</name>
</gene>
<feature type="transmembrane region" description="Helical" evidence="1">
    <location>
        <begin position="195"/>
        <end position="212"/>
    </location>
</feature>
<evidence type="ECO:0000256" key="1">
    <source>
        <dbReference type="SAM" id="Phobius"/>
    </source>
</evidence>
<feature type="transmembrane region" description="Helical" evidence="1">
    <location>
        <begin position="31"/>
        <end position="52"/>
    </location>
</feature>
<keyword evidence="1" id="KW-0812">Transmembrane</keyword>
<dbReference type="InterPro" id="IPR053150">
    <property type="entry name" value="Teicoplanin_resist-assoc"/>
</dbReference>
<accession>A0AAJ1SZN5</accession>
<dbReference type="PANTHER" id="PTHR36834">
    <property type="entry name" value="MEMBRANE PROTEIN-RELATED"/>
    <property type="match status" value="1"/>
</dbReference>
<sequence length="224" mass="25853">MRVNKWYSLIAASLLYFIYCYKRGIYAGAGFLDYLDLIVNVGILFAIAVWLIRKSTVNNAIEQIISFGFVLYMFVLHRFVTYIYIPYYFTQEYIGNPYVNLERINLIPFKTISNDLLGTVVDPVTVMQTFGNLFLLLPLAFSLLALQIVKKKRKVAMIIFFTTLFIETFQLVENLSVSGYLYSEGGVRAVDIDDLILNTLGGIIGIFLYRVYKKVLMKNRPLRH</sequence>
<proteinExistence type="predicted"/>
<dbReference type="Proteomes" id="UP001237207">
    <property type="component" value="Unassembled WGS sequence"/>
</dbReference>
<keyword evidence="1" id="KW-0472">Membrane</keyword>
<dbReference type="EMBL" id="JAUSUC010000027">
    <property type="protein sequence ID" value="MDQ0215800.1"/>
    <property type="molecule type" value="Genomic_DNA"/>
</dbReference>
<dbReference type="InterPro" id="IPR006976">
    <property type="entry name" value="VanZ-like"/>
</dbReference>
<organism evidence="3 4">
    <name type="scientific">Oikeobacillus pervagus</name>
    <dbReference type="NCBI Taxonomy" id="1325931"/>
    <lineage>
        <taxon>Bacteria</taxon>
        <taxon>Bacillati</taxon>
        <taxon>Bacillota</taxon>
        <taxon>Bacilli</taxon>
        <taxon>Bacillales</taxon>
        <taxon>Bacillaceae</taxon>
        <taxon>Oikeobacillus</taxon>
    </lineage>
</organism>
<evidence type="ECO:0000313" key="4">
    <source>
        <dbReference type="Proteomes" id="UP001237207"/>
    </source>
</evidence>
<keyword evidence="4" id="KW-1185">Reference proteome</keyword>
<reference evidence="3" key="1">
    <citation type="submission" date="2023-07" db="EMBL/GenBank/DDBJ databases">
        <title>Genomic Encyclopedia of Type Strains, Phase IV (KMG-IV): sequencing the most valuable type-strain genomes for metagenomic binning, comparative biology and taxonomic classification.</title>
        <authorList>
            <person name="Goeker M."/>
        </authorList>
    </citation>
    <scope>NUCLEOTIDE SEQUENCE</scope>
    <source>
        <strain evidence="3">DSM 23947</strain>
    </source>
</reference>
<feature type="transmembrane region" description="Helical" evidence="1">
    <location>
        <begin position="64"/>
        <end position="85"/>
    </location>
</feature>
<comment type="caution">
    <text evidence="3">The sequence shown here is derived from an EMBL/GenBank/DDBJ whole genome shotgun (WGS) entry which is preliminary data.</text>
</comment>
<evidence type="ECO:0000259" key="2">
    <source>
        <dbReference type="Pfam" id="PF04892"/>
    </source>
</evidence>
<keyword evidence="1" id="KW-1133">Transmembrane helix</keyword>
<dbReference type="RefSeq" id="WP_307257803.1">
    <property type="nucleotide sequence ID" value="NZ_JAUSUC010000027.1"/>
</dbReference>
<protein>
    <submittedName>
        <fullName evidence="3">Glycopeptide antibiotics resistance protein</fullName>
    </submittedName>
</protein>
<feature type="transmembrane region" description="Helical" evidence="1">
    <location>
        <begin position="126"/>
        <end position="146"/>
    </location>
</feature>
<dbReference type="AlphaFoldDB" id="A0AAJ1SZN5"/>
<evidence type="ECO:0000313" key="3">
    <source>
        <dbReference type="EMBL" id="MDQ0215800.1"/>
    </source>
</evidence>
<feature type="transmembrane region" description="Helical" evidence="1">
    <location>
        <begin position="7"/>
        <end position="25"/>
    </location>
</feature>
<feature type="domain" description="VanZ-like" evidence="2">
    <location>
        <begin position="69"/>
        <end position="211"/>
    </location>
</feature>
<dbReference type="PANTHER" id="PTHR36834:SF2">
    <property type="entry name" value="MEMBRANE PROTEIN"/>
    <property type="match status" value="1"/>
</dbReference>
<name>A0AAJ1SZN5_9BACI</name>
<feature type="transmembrane region" description="Helical" evidence="1">
    <location>
        <begin position="158"/>
        <end position="183"/>
    </location>
</feature>